<dbReference type="AlphaFoldDB" id="A0A143H8A5"/>
<evidence type="ECO:0000313" key="2">
    <source>
        <dbReference type="Proteomes" id="UP000076021"/>
    </source>
</evidence>
<reference evidence="1 2" key="1">
    <citation type="journal article" date="2016" name="Genome Announc.">
        <title>Whole-Genome Sequence of Rummeliibacillus stabekisii Strain PP9 Isolated from Antarctic Soil.</title>
        <authorList>
            <person name="da Mota F.F."/>
            <person name="Vollu R.E."/>
            <person name="Jurelevicius D."/>
            <person name="Seldin L."/>
        </authorList>
    </citation>
    <scope>NUCLEOTIDE SEQUENCE [LARGE SCALE GENOMIC DNA]</scope>
    <source>
        <strain evidence="1 2">PP9</strain>
    </source>
</reference>
<dbReference type="RefSeq" id="WP_066783915.1">
    <property type="nucleotide sequence ID" value="NZ_CP014806.1"/>
</dbReference>
<dbReference type="EMBL" id="CP014806">
    <property type="protein sequence ID" value="AMW97932.1"/>
    <property type="molecule type" value="Genomic_DNA"/>
</dbReference>
<sequence>MSLRKVKHPVKVAEGYEIEKKDSIPPSPEEQIAKFIDEQKETNAVHVPSLQERVEAKLNLPKEEEQLNNMPQQNQVQPVQPVQPMKPMHQIHLPISAGESTSAGNGGNFSIFFNANAYGFEENKWHPATILSVEPIKPIKLKNDSLCQRVKFKWFLQDQQINLIDNVLLLNYPDSVIMQVIDACIQPNENRSQFNLLNLMKRQVMVRIEKTEKDNRSYFNVVEVKPLKIH</sequence>
<evidence type="ECO:0000313" key="1">
    <source>
        <dbReference type="EMBL" id="AMW97932.1"/>
    </source>
</evidence>
<name>A0A143H8A5_9BACL</name>
<accession>A0A143H8A5</accession>
<reference evidence="2" key="2">
    <citation type="submission" date="2016-03" db="EMBL/GenBank/DDBJ databases">
        <authorList>
            <person name="Ploux O."/>
        </authorList>
    </citation>
    <scope>NUCLEOTIDE SEQUENCE [LARGE SCALE GENOMIC DNA]</scope>
    <source>
        <strain evidence="2">PP9</strain>
    </source>
</reference>
<dbReference type="Proteomes" id="UP000076021">
    <property type="component" value="Chromosome"/>
</dbReference>
<protein>
    <submittedName>
        <fullName evidence="1">Uncharacterized protein</fullName>
    </submittedName>
</protein>
<dbReference type="KEGG" id="rst:ATY39_00025"/>
<proteinExistence type="predicted"/>
<gene>
    <name evidence="1" type="ORF">ATY39_00025</name>
</gene>
<organism evidence="1 2">
    <name type="scientific">Rummeliibacillus stabekisii</name>
    <dbReference type="NCBI Taxonomy" id="241244"/>
    <lineage>
        <taxon>Bacteria</taxon>
        <taxon>Bacillati</taxon>
        <taxon>Bacillota</taxon>
        <taxon>Bacilli</taxon>
        <taxon>Bacillales</taxon>
        <taxon>Caryophanaceae</taxon>
        <taxon>Rummeliibacillus</taxon>
    </lineage>
</organism>
<keyword evidence="2" id="KW-1185">Reference proteome</keyword>